<comment type="caution">
    <text evidence="3">The sequence shown here is derived from an EMBL/GenBank/DDBJ whole genome shotgun (WGS) entry which is preliminary data.</text>
</comment>
<accession>A0AAP0CJZ0</accession>
<gene>
    <name evidence="3" type="ORF">SSX86_025807</name>
</gene>
<feature type="domain" description="TauD/TfdA-like" evidence="2">
    <location>
        <begin position="38"/>
        <end position="327"/>
    </location>
</feature>
<dbReference type="InterPro" id="IPR003819">
    <property type="entry name" value="TauD/TfdA-like"/>
</dbReference>
<protein>
    <recommendedName>
        <fullName evidence="2">TauD/TfdA-like domain-containing protein</fullName>
    </recommendedName>
</protein>
<proteinExistence type="predicted"/>
<dbReference type="Gene3D" id="3.60.130.10">
    <property type="entry name" value="Clavaminate synthase-like"/>
    <property type="match status" value="1"/>
</dbReference>
<evidence type="ECO:0000256" key="1">
    <source>
        <dbReference type="ARBA" id="ARBA00023002"/>
    </source>
</evidence>
<organism evidence="3 4">
    <name type="scientific">Deinandra increscens subsp. villosa</name>
    <dbReference type="NCBI Taxonomy" id="3103831"/>
    <lineage>
        <taxon>Eukaryota</taxon>
        <taxon>Viridiplantae</taxon>
        <taxon>Streptophyta</taxon>
        <taxon>Embryophyta</taxon>
        <taxon>Tracheophyta</taxon>
        <taxon>Spermatophyta</taxon>
        <taxon>Magnoliopsida</taxon>
        <taxon>eudicotyledons</taxon>
        <taxon>Gunneridae</taxon>
        <taxon>Pentapetalae</taxon>
        <taxon>asterids</taxon>
        <taxon>campanulids</taxon>
        <taxon>Asterales</taxon>
        <taxon>Asteraceae</taxon>
        <taxon>Asteroideae</taxon>
        <taxon>Heliantheae alliance</taxon>
        <taxon>Madieae</taxon>
        <taxon>Madiinae</taxon>
        <taxon>Deinandra</taxon>
    </lineage>
</organism>
<dbReference type="PANTHER" id="PTHR10696:SF45">
    <property type="entry name" value="TAUD_TFDA-LIKE DOMAIN-CONTAINING PROTEIN-RELATED"/>
    <property type="match status" value="1"/>
</dbReference>
<dbReference type="AlphaFoldDB" id="A0AAP0CJZ0"/>
<dbReference type="InterPro" id="IPR042098">
    <property type="entry name" value="TauD-like_sf"/>
</dbReference>
<dbReference type="Pfam" id="PF02668">
    <property type="entry name" value="TauD"/>
    <property type="match status" value="1"/>
</dbReference>
<sequence>MATQKPFREVELPQQKLHNDNVLFPLVLSPETNTDPTALQLSAFEDAIKTHKPWLESLLLENGSILFRGFPIISPSDFNNIVEAFGFPELLYVGGAAPRTQVIDRVYTANESPLDQEIHLHHEMAYVPNPPTKLFFFCEEEPEKGGETPIALSHIIYERMKERHPDFVAQLEEHGLNYIRMVGDEDDASTYRGSSWKSTFMTNDKSIAEERAAKMGAKLEWMENALKIIYKPLSAIRFDEVNHRNTWFNSLVVAYNKDTTENIKVGTTSVELGNGDPVSGDVIKDVLKIYEEECVVISWKRGDILLINNLMVLHGRMPLIKPPRRILASLCK</sequence>
<dbReference type="InterPro" id="IPR050411">
    <property type="entry name" value="AlphaKG_dependent_hydroxylases"/>
</dbReference>
<name>A0AAP0CJZ0_9ASTR</name>
<dbReference type="SUPFAM" id="SSF51197">
    <property type="entry name" value="Clavaminate synthase-like"/>
    <property type="match status" value="1"/>
</dbReference>
<dbReference type="Proteomes" id="UP001408789">
    <property type="component" value="Unassembled WGS sequence"/>
</dbReference>
<dbReference type="EMBL" id="JBCNJP010000025">
    <property type="protein sequence ID" value="KAK9054728.1"/>
    <property type="molecule type" value="Genomic_DNA"/>
</dbReference>
<evidence type="ECO:0000259" key="2">
    <source>
        <dbReference type="Pfam" id="PF02668"/>
    </source>
</evidence>
<dbReference type="PANTHER" id="PTHR10696">
    <property type="entry name" value="GAMMA-BUTYROBETAINE HYDROXYLASE-RELATED"/>
    <property type="match status" value="1"/>
</dbReference>
<keyword evidence="4" id="KW-1185">Reference proteome</keyword>
<dbReference type="FunFam" id="3.60.130.10:FF:000006">
    <property type="entry name" value="Clavaminate synthase-like protein At3g21360"/>
    <property type="match status" value="1"/>
</dbReference>
<evidence type="ECO:0000313" key="3">
    <source>
        <dbReference type="EMBL" id="KAK9054728.1"/>
    </source>
</evidence>
<dbReference type="GO" id="GO:0016491">
    <property type="term" value="F:oxidoreductase activity"/>
    <property type="evidence" value="ECO:0007669"/>
    <property type="project" value="UniProtKB-KW"/>
</dbReference>
<evidence type="ECO:0000313" key="4">
    <source>
        <dbReference type="Proteomes" id="UP001408789"/>
    </source>
</evidence>
<keyword evidence="1" id="KW-0560">Oxidoreductase</keyword>
<reference evidence="3 4" key="1">
    <citation type="submission" date="2024-04" db="EMBL/GenBank/DDBJ databases">
        <title>The reference genome of an endangered Asteraceae, Deinandra increscens subsp. villosa, native to the Central Coast of California.</title>
        <authorList>
            <person name="Guilliams M."/>
            <person name="Hasenstab-Lehman K."/>
            <person name="Meyer R."/>
            <person name="Mcevoy S."/>
        </authorList>
    </citation>
    <scope>NUCLEOTIDE SEQUENCE [LARGE SCALE GENOMIC DNA]</scope>
    <source>
        <tissue evidence="3">Leaf</tissue>
    </source>
</reference>